<sequence length="273" mass="28640">MAVKGAFAAAMEGVAGVAHVATIMPSQADSALLQDPGLVVAPVVAGTLSVLRTAAATPSVKSVVLTSSSSAAVWPHPDVEVPSVGEDTWNTECLEQAASLPADAPGKEWHIYGASKVRGEQAAWMFYNEEKPGFVFNAILPNINLGPPLLKEDARSTGAWVAQVYNGDISGISAFTPQWFVDVRDTALLHMYALTGASPALAAGGVRMWAVAAPFSGNDILAALRRLYPTKAFLAEIPGLGKELCRIDNKRGGELLGGWRSLDEAVRASVEGM</sequence>
<evidence type="ECO:0000256" key="1">
    <source>
        <dbReference type="ARBA" id="ARBA00023002"/>
    </source>
</evidence>
<dbReference type="AlphaFoldDB" id="A0A166T086"/>
<dbReference type="InterPro" id="IPR050425">
    <property type="entry name" value="NAD(P)_dehydrat-like"/>
</dbReference>
<dbReference type="GO" id="GO:0016616">
    <property type="term" value="F:oxidoreductase activity, acting on the CH-OH group of donors, NAD or NADP as acceptor"/>
    <property type="evidence" value="ECO:0007669"/>
    <property type="project" value="TreeGrafter"/>
</dbReference>
<dbReference type="Gene3D" id="3.40.50.720">
    <property type="entry name" value="NAD(P)-binding Rossmann-like Domain"/>
    <property type="match status" value="1"/>
</dbReference>
<name>A0A166T086_9AGAM</name>
<dbReference type="PANTHER" id="PTHR10366:SF562">
    <property type="entry name" value="ALDEHYDE REDUCTASE II (AFU_ORTHOLOGUE AFUA_1G11360)"/>
    <property type="match status" value="1"/>
</dbReference>
<keyword evidence="1" id="KW-0560">Oxidoreductase</keyword>
<dbReference type="PANTHER" id="PTHR10366">
    <property type="entry name" value="NAD DEPENDENT EPIMERASE/DEHYDRATASE"/>
    <property type="match status" value="1"/>
</dbReference>
<dbReference type="OrthoDB" id="2735536at2759"/>
<dbReference type="STRING" id="436010.A0A166T086"/>
<evidence type="ECO:0000256" key="2">
    <source>
        <dbReference type="ARBA" id="ARBA00023445"/>
    </source>
</evidence>
<dbReference type="Proteomes" id="UP000076532">
    <property type="component" value="Unassembled WGS sequence"/>
</dbReference>
<dbReference type="SUPFAM" id="SSF51735">
    <property type="entry name" value="NAD(P)-binding Rossmann-fold domains"/>
    <property type="match status" value="1"/>
</dbReference>
<organism evidence="3 4">
    <name type="scientific">Athelia psychrophila</name>
    <dbReference type="NCBI Taxonomy" id="1759441"/>
    <lineage>
        <taxon>Eukaryota</taxon>
        <taxon>Fungi</taxon>
        <taxon>Dikarya</taxon>
        <taxon>Basidiomycota</taxon>
        <taxon>Agaricomycotina</taxon>
        <taxon>Agaricomycetes</taxon>
        <taxon>Agaricomycetidae</taxon>
        <taxon>Atheliales</taxon>
        <taxon>Atheliaceae</taxon>
        <taxon>Athelia</taxon>
    </lineage>
</organism>
<accession>A0A166T086</accession>
<gene>
    <name evidence="3" type="ORF">FIBSPDRAFT_850745</name>
</gene>
<evidence type="ECO:0000313" key="4">
    <source>
        <dbReference type="Proteomes" id="UP000076532"/>
    </source>
</evidence>
<dbReference type="InterPro" id="IPR036291">
    <property type="entry name" value="NAD(P)-bd_dom_sf"/>
</dbReference>
<proteinExistence type="inferred from homology"/>
<evidence type="ECO:0000313" key="3">
    <source>
        <dbReference type="EMBL" id="KZP30036.1"/>
    </source>
</evidence>
<protein>
    <submittedName>
        <fullName evidence="3">NAD(P)-binding protein</fullName>
    </submittedName>
</protein>
<reference evidence="3 4" key="1">
    <citation type="journal article" date="2016" name="Mol. Biol. Evol.">
        <title>Comparative Genomics of Early-Diverging Mushroom-Forming Fungi Provides Insights into the Origins of Lignocellulose Decay Capabilities.</title>
        <authorList>
            <person name="Nagy L.G."/>
            <person name="Riley R."/>
            <person name="Tritt A."/>
            <person name="Adam C."/>
            <person name="Daum C."/>
            <person name="Floudas D."/>
            <person name="Sun H."/>
            <person name="Yadav J.S."/>
            <person name="Pangilinan J."/>
            <person name="Larsson K.H."/>
            <person name="Matsuura K."/>
            <person name="Barry K."/>
            <person name="Labutti K."/>
            <person name="Kuo R."/>
            <person name="Ohm R.A."/>
            <person name="Bhattacharya S.S."/>
            <person name="Shirouzu T."/>
            <person name="Yoshinaga Y."/>
            <person name="Martin F.M."/>
            <person name="Grigoriev I.V."/>
            <person name="Hibbett D.S."/>
        </authorList>
    </citation>
    <scope>NUCLEOTIDE SEQUENCE [LARGE SCALE GENOMIC DNA]</scope>
    <source>
        <strain evidence="3 4">CBS 109695</strain>
    </source>
</reference>
<keyword evidence="4" id="KW-1185">Reference proteome</keyword>
<comment type="similarity">
    <text evidence="2">Belongs to the NAD(P)-dependent epimerase/dehydratase family. Dihydroflavonol-4-reductase subfamily.</text>
</comment>
<dbReference type="EMBL" id="KV417495">
    <property type="protein sequence ID" value="KZP30036.1"/>
    <property type="molecule type" value="Genomic_DNA"/>
</dbReference>